<dbReference type="InterPro" id="IPR051481">
    <property type="entry name" value="BTB-POZ/Galectin-3-binding"/>
</dbReference>
<dbReference type="Proteomes" id="UP000439903">
    <property type="component" value="Unassembled WGS sequence"/>
</dbReference>
<accession>A0A8H4AGB1</accession>
<reference evidence="2 3" key="1">
    <citation type="journal article" date="2019" name="Environ. Microbiol.">
        <title>At the nexus of three kingdoms: the genome of the mycorrhizal fungus Gigaspora margarita provides insights into plant, endobacterial and fungal interactions.</title>
        <authorList>
            <person name="Venice F."/>
            <person name="Ghignone S."/>
            <person name="Salvioli di Fossalunga A."/>
            <person name="Amselem J."/>
            <person name="Novero M."/>
            <person name="Xianan X."/>
            <person name="Sedzielewska Toro K."/>
            <person name="Morin E."/>
            <person name="Lipzen A."/>
            <person name="Grigoriev I.V."/>
            <person name="Henrissat B."/>
            <person name="Martin F.M."/>
            <person name="Bonfante P."/>
        </authorList>
    </citation>
    <scope>NUCLEOTIDE SEQUENCE [LARGE SCALE GENOMIC DNA]</scope>
    <source>
        <strain evidence="2 3">BEG34</strain>
    </source>
</reference>
<gene>
    <name evidence="2" type="ORF">F8M41_021704</name>
</gene>
<dbReference type="AlphaFoldDB" id="A0A8H4AGB1"/>
<feature type="domain" description="BTB" evidence="1">
    <location>
        <begin position="26"/>
        <end position="100"/>
    </location>
</feature>
<dbReference type="PANTHER" id="PTHR24410:SF23">
    <property type="entry name" value="BTB DOMAIN-CONTAINING PROTEIN-RELATED"/>
    <property type="match status" value="1"/>
</dbReference>
<protein>
    <submittedName>
        <fullName evidence="2">BTB-domain-containing protein</fullName>
    </submittedName>
</protein>
<comment type="caution">
    <text evidence="2">The sequence shown here is derived from an EMBL/GenBank/DDBJ whole genome shotgun (WGS) entry which is preliminary data.</text>
</comment>
<evidence type="ECO:0000313" key="2">
    <source>
        <dbReference type="EMBL" id="KAF0492472.1"/>
    </source>
</evidence>
<dbReference type="Pfam" id="PF00651">
    <property type="entry name" value="BTB"/>
    <property type="match status" value="1"/>
</dbReference>
<dbReference type="SMART" id="SM00225">
    <property type="entry name" value="BTB"/>
    <property type="match status" value="1"/>
</dbReference>
<dbReference type="InterPro" id="IPR000210">
    <property type="entry name" value="BTB/POZ_dom"/>
</dbReference>
<organism evidence="2 3">
    <name type="scientific">Gigaspora margarita</name>
    <dbReference type="NCBI Taxonomy" id="4874"/>
    <lineage>
        <taxon>Eukaryota</taxon>
        <taxon>Fungi</taxon>
        <taxon>Fungi incertae sedis</taxon>
        <taxon>Mucoromycota</taxon>
        <taxon>Glomeromycotina</taxon>
        <taxon>Glomeromycetes</taxon>
        <taxon>Diversisporales</taxon>
        <taxon>Gigasporaceae</taxon>
        <taxon>Gigaspora</taxon>
    </lineage>
</organism>
<evidence type="ECO:0000259" key="1">
    <source>
        <dbReference type="PROSITE" id="PS50097"/>
    </source>
</evidence>
<dbReference type="PANTHER" id="PTHR24410">
    <property type="entry name" value="HL07962P-RELATED"/>
    <property type="match status" value="1"/>
</dbReference>
<dbReference type="CDD" id="cd18186">
    <property type="entry name" value="BTB_POZ_ZBTB_KLHL-like"/>
    <property type="match status" value="1"/>
</dbReference>
<dbReference type="Gene3D" id="3.30.710.10">
    <property type="entry name" value="Potassium Channel Kv1.1, Chain A"/>
    <property type="match status" value="1"/>
</dbReference>
<proteinExistence type="predicted"/>
<dbReference type="InterPro" id="IPR011333">
    <property type="entry name" value="SKP1/BTB/POZ_sf"/>
</dbReference>
<sequence length="240" mass="28330">MTFFNYSETLRKDLYQLLLTCNSNDYNVVIQVGKDPDIEIFNAHSNILCARSSYFKTALSERWANCNHYGKFIFVKTNIAPIIFRLILKYVYTGILDLTDQSPSNILALLIASDELNLDELVQCSQEHLIKEESSWLRENFTSTLHIFNKHQSCEKLCQHLKISFYLDPEPFFNSEDLLNLDRDILFEFIHSDFLTVKEIDIWNFLLKWAKFSRDVNSVNIHNYMSIHHKEPFYTKYSIS</sequence>
<dbReference type="PROSITE" id="PS50097">
    <property type="entry name" value="BTB"/>
    <property type="match status" value="1"/>
</dbReference>
<keyword evidence="3" id="KW-1185">Reference proteome</keyword>
<dbReference type="OrthoDB" id="298084at2759"/>
<dbReference type="EMBL" id="WTPW01000645">
    <property type="protein sequence ID" value="KAF0492472.1"/>
    <property type="molecule type" value="Genomic_DNA"/>
</dbReference>
<name>A0A8H4AGB1_GIGMA</name>
<dbReference type="SUPFAM" id="SSF54695">
    <property type="entry name" value="POZ domain"/>
    <property type="match status" value="1"/>
</dbReference>
<evidence type="ECO:0000313" key="3">
    <source>
        <dbReference type="Proteomes" id="UP000439903"/>
    </source>
</evidence>